<dbReference type="AlphaFoldDB" id="A0A4Q7DKT5"/>
<comment type="caution">
    <text evidence="3">The sequence shown here is derived from an EMBL/GenBank/DDBJ whole genome shotgun (WGS) entry which is preliminary data.</text>
</comment>
<feature type="region of interest" description="Disordered" evidence="1">
    <location>
        <begin position="36"/>
        <end position="65"/>
    </location>
</feature>
<evidence type="ECO:0008006" key="5">
    <source>
        <dbReference type="Google" id="ProtNLM"/>
    </source>
</evidence>
<gene>
    <name evidence="3" type="ORF">EQU50_00005</name>
</gene>
<keyword evidence="4" id="KW-1185">Reference proteome</keyword>
<organism evidence="3 4">
    <name type="scientific">Candidatus Finniella inopinata</name>
    <dbReference type="NCBI Taxonomy" id="1696036"/>
    <lineage>
        <taxon>Bacteria</taxon>
        <taxon>Pseudomonadati</taxon>
        <taxon>Pseudomonadota</taxon>
        <taxon>Alphaproteobacteria</taxon>
        <taxon>Holosporales</taxon>
        <taxon>Candidatus Paracaedibacteraceae</taxon>
        <taxon>Candidatus Finniella</taxon>
    </lineage>
</organism>
<evidence type="ECO:0000256" key="2">
    <source>
        <dbReference type="SAM" id="SignalP"/>
    </source>
</evidence>
<sequence>MAFNIKHFIILTVFFITSFSLPHQALSVEDQLEPGQSKTANISSNQNTQDLNAPAKHKEMPKPARGKISQLEPWTHETLLDKSAILLPSILIGGRFLMMSAQNLTLFELGSGIALGIFGADLASGIVHAIGDFISDDEPQEKPSPLTKLHMKLFRSAYGHHENPRHLVKMSYWEKTRGFNILLIPVLGVATVWGGWGGYTLTVGGMFLANSEVFHSMAHSAYSGENRIVIPV</sequence>
<proteinExistence type="predicted"/>
<accession>A0A4Q7DKT5</accession>
<evidence type="ECO:0000313" key="3">
    <source>
        <dbReference type="EMBL" id="RZI47008.1"/>
    </source>
</evidence>
<feature type="chain" id="PRO_5020715006" description="Lipid desaturase domain-containing protein" evidence="2">
    <location>
        <begin position="26"/>
        <end position="232"/>
    </location>
</feature>
<dbReference type="RefSeq" id="WP_130153121.1">
    <property type="nucleotide sequence ID" value="NZ_SCFB01000001.1"/>
</dbReference>
<feature type="compositionally biased region" description="Polar residues" evidence="1">
    <location>
        <begin position="36"/>
        <end position="51"/>
    </location>
</feature>
<reference evidence="3 4" key="1">
    <citation type="submission" date="2018-10" db="EMBL/GenBank/DDBJ databases">
        <title>An updated phylogeny of the Alphaproteobacteria reveals that the parasitic Rickettsiales and Holosporales have independent origins.</title>
        <authorList>
            <person name="Munoz-Gomez S.A."/>
            <person name="Hess S."/>
            <person name="Burger G."/>
            <person name="Lang B.F."/>
            <person name="Susko E."/>
            <person name="Slamovits C.H."/>
            <person name="Roger A.J."/>
        </authorList>
    </citation>
    <scope>NUCLEOTIDE SEQUENCE [LARGE SCALE GENOMIC DNA]</scope>
    <source>
        <strain evidence="3">HOLO01</strain>
    </source>
</reference>
<protein>
    <recommendedName>
        <fullName evidence="5">Lipid desaturase domain-containing protein</fullName>
    </recommendedName>
</protein>
<feature type="signal peptide" evidence="2">
    <location>
        <begin position="1"/>
        <end position="25"/>
    </location>
</feature>
<keyword evidence="2" id="KW-0732">Signal</keyword>
<dbReference type="EMBL" id="SCFB01000001">
    <property type="protein sequence ID" value="RZI47008.1"/>
    <property type="molecule type" value="Genomic_DNA"/>
</dbReference>
<evidence type="ECO:0000256" key="1">
    <source>
        <dbReference type="SAM" id="MobiDB-lite"/>
    </source>
</evidence>
<evidence type="ECO:0000313" key="4">
    <source>
        <dbReference type="Proteomes" id="UP000293550"/>
    </source>
</evidence>
<name>A0A4Q7DKT5_9PROT</name>
<dbReference type="Proteomes" id="UP000293550">
    <property type="component" value="Unassembled WGS sequence"/>
</dbReference>